<dbReference type="GO" id="GO:0051287">
    <property type="term" value="F:NAD binding"/>
    <property type="evidence" value="ECO:0007669"/>
    <property type="project" value="InterPro"/>
</dbReference>
<comment type="similarity">
    <text evidence="2 9">Belongs to the malic enzymes family.</text>
</comment>
<dbReference type="InterPro" id="IPR012301">
    <property type="entry name" value="Malic_N_dom"/>
</dbReference>
<evidence type="ECO:0000256" key="7">
    <source>
        <dbReference type="PIRSR" id="PIRSR000106-2"/>
    </source>
</evidence>
<name>A0A3S4ICG3_AVIVO</name>
<feature type="binding site" evidence="8">
    <location>
        <position position="236"/>
    </location>
    <ligand>
        <name>a divalent metal cation</name>
        <dbReference type="ChEBI" id="CHEBI:60240"/>
    </ligand>
</feature>
<evidence type="ECO:0000256" key="2">
    <source>
        <dbReference type="ARBA" id="ARBA00008785"/>
    </source>
</evidence>
<keyword evidence="3 8" id="KW-0479">Metal-binding</keyword>
<dbReference type="Pfam" id="PF03949">
    <property type="entry name" value="Malic_M"/>
    <property type="match status" value="1"/>
</dbReference>
<dbReference type="AlphaFoldDB" id="A0A3S4ICG3"/>
<dbReference type="EC" id="1.1.1.38" evidence="12"/>
<evidence type="ECO:0000256" key="9">
    <source>
        <dbReference type="RuleBase" id="RU003427"/>
    </source>
</evidence>
<dbReference type="CDD" id="cd05312">
    <property type="entry name" value="NAD_bind_1_malic_enz"/>
    <property type="match status" value="1"/>
</dbReference>
<dbReference type="GO" id="GO:0046872">
    <property type="term" value="F:metal ion binding"/>
    <property type="evidence" value="ECO:0007669"/>
    <property type="project" value="UniProtKB-KW"/>
</dbReference>
<dbReference type="GO" id="GO:0016616">
    <property type="term" value="F:oxidoreductase activity, acting on the CH-OH group of donors, NAD or NADP as acceptor"/>
    <property type="evidence" value="ECO:0007669"/>
    <property type="project" value="InterPro"/>
</dbReference>
<evidence type="ECO:0000256" key="5">
    <source>
        <dbReference type="ARBA" id="ARBA00023027"/>
    </source>
</evidence>
<dbReference type="SUPFAM" id="SSF51735">
    <property type="entry name" value="NAD(P)-binding Rossmann-fold domains"/>
    <property type="match status" value="1"/>
</dbReference>
<evidence type="ECO:0000259" key="10">
    <source>
        <dbReference type="SMART" id="SM00919"/>
    </source>
</evidence>
<keyword evidence="4 12" id="KW-0560">Oxidoreductase</keyword>
<dbReference type="RefSeq" id="WP_126372122.1">
    <property type="nucleotide sequence ID" value="NZ_LR134167.1"/>
</dbReference>
<dbReference type="Gene3D" id="3.40.50.720">
    <property type="entry name" value="NAD(P)-binding Rossmann-like Domain"/>
    <property type="match status" value="1"/>
</dbReference>
<evidence type="ECO:0000256" key="8">
    <source>
        <dbReference type="PIRSR" id="PIRSR000106-3"/>
    </source>
</evidence>
<dbReference type="KEGG" id="avt:NCTC3438_01175"/>
<dbReference type="PROSITE" id="PS00331">
    <property type="entry name" value="MALIC_ENZYMES"/>
    <property type="match status" value="1"/>
</dbReference>
<dbReference type="InterPro" id="IPR036291">
    <property type="entry name" value="NAD(P)-bd_dom_sf"/>
</dbReference>
<feature type="binding site" evidence="7">
    <location>
        <position position="451"/>
    </location>
    <ligand>
        <name>(S)-malate</name>
        <dbReference type="ChEBI" id="CHEBI:15589"/>
    </ligand>
</feature>
<keyword evidence="5" id="KW-0520">NAD</keyword>
<feature type="active site" description="Proton donor" evidence="6">
    <location>
        <position position="164"/>
    </location>
</feature>
<feature type="domain" description="Malic enzyme N-terminal" evidence="11">
    <location>
        <begin position="68"/>
        <end position="254"/>
    </location>
</feature>
<dbReference type="Pfam" id="PF00390">
    <property type="entry name" value="malic"/>
    <property type="match status" value="1"/>
</dbReference>
<dbReference type="InterPro" id="IPR015884">
    <property type="entry name" value="Malic_enzyme_CS"/>
</dbReference>
<dbReference type="SMART" id="SM00919">
    <property type="entry name" value="Malic_M"/>
    <property type="match status" value="1"/>
</dbReference>
<feature type="domain" description="Malic enzyme NAD-binding" evidence="10">
    <location>
        <begin position="260"/>
        <end position="519"/>
    </location>
</feature>
<dbReference type="PRINTS" id="PR00072">
    <property type="entry name" value="MALOXRDTASE"/>
</dbReference>
<evidence type="ECO:0000259" key="11">
    <source>
        <dbReference type="SMART" id="SM01274"/>
    </source>
</evidence>
<dbReference type="InterPro" id="IPR001891">
    <property type="entry name" value="Malic_OxRdtase"/>
</dbReference>
<proteinExistence type="inferred from homology"/>
<organism evidence="12 13">
    <name type="scientific">Avibacterium volantium</name>
    <name type="common">Pasteurella volantium</name>
    <dbReference type="NCBI Taxonomy" id="762"/>
    <lineage>
        <taxon>Bacteria</taxon>
        <taxon>Pseudomonadati</taxon>
        <taxon>Pseudomonadota</taxon>
        <taxon>Gammaproteobacteria</taxon>
        <taxon>Pasteurellales</taxon>
        <taxon>Pasteurellaceae</taxon>
        <taxon>Avibacterium</taxon>
    </lineage>
</organism>
<evidence type="ECO:0000313" key="12">
    <source>
        <dbReference type="EMBL" id="VEB23785.1"/>
    </source>
</evidence>
<feature type="binding site" evidence="8">
    <location>
        <position position="235"/>
    </location>
    <ligand>
        <name>a divalent metal cation</name>
        <dbReference type="ChEBI" id="CHEBI:60240"/>
    </ligand>
</feature>
<dbReference type="GO" id="GO:0004470">
    <property type="term" value="F:malic enzyme activity"/>
    <property type="evidence" value="ECO:0007669"/>
    <property type="project" value="InterPro"/>
</dbReference>
<evidence type="ECO:0000256" key="1">
    <source>
        <dbReference type="ARBA" id="ARBA00001936"/>
    </source>
</evidence>
<accession>A0A3S4ICG3</accession>
<comment type="cofactor">
    <cofactor evidence="8">
        <name>Mg(2+)</name>
        <dbReference type="ChEBI" id="CHEBI:18420"/>
    </cofactor>
    <cofactor evidence="8">
        <name>Mn(2+)</name>
        <dbReference type="ChEBI" id="CHEBI:29035"/>
    </cofactor>
    <text evidence="8">Divalent metal cations. Prefers magnesium or manganese.</text>
</comment>
<evidence type="ECO:0000313" key="13">
    <source>
        <dbReference type="Proteomes" id="UP000268198"/>
    </source>
</evidence>
<dbReference type="InterPro" id="IPR012302">
    <property type="entry name" value="Malic_NAD-bd"/>
</dbReference>
<evidence type="ECO:0000256" key="4">
    <source>
        <dbReference type="ARBA" id="ARBA00023002"/>
    </source>
</evidence>
<dbReference type="GO" id="GO:0006108">
    <property type="term" value="P:malate metabolic process"/>
    <property type="evidence" value="ECO:0007669"/>
    <property type="project" value="TreeGrafter"/>
</dbReference>
<dbReference type="InterPro" id="IPR037062">
    <property type="entry name" value="Malic_N_dom_sf"/>
</dbReference>
<feature type="binding site" evidence="8">
    <location>
        <position position="259"/>
    </location>
    <ligand>
        <name>a divalent metal cation</name>
        <dbReference type="ChEBI" id="CHEBI:60240"/>
    </ligand>
</feature>
<feature type="active site" description="Proton donor" evidence="6">
    <location>
        <position position="91"/>
    </location>
</feature>
<reference evidence="12 13" key="1">
    <citation type="submission" date="2018-12" db="EMBL/GenBank/DDBJ databases">
        <authorList>
            <consortium name="Pathogen Informatics"/>
        </authorList>
    </citation>
    <scope>NUCLEOTIDE SEQUENCE [LARGE SCALE GENOMIC DNA]</scope>
    <source>
        <strain evidence="12 13">NCTC3438</strain>
    </source>
</reference>
<dbReference type="Gene3D" id="3.40.50.10380">
    <property type="entry name" value="Malic enzyme, N-terminal domain"/>
    <property type="match status" value="1"/>
</dbReference>
<dbReference type="OrthoDB" id="3314528at2"/>
<gene>
    <name evidence="12" type="primary">maeA</name>
    <name evidence="12" type="ORF">NCTC3438_01175</name>
</gene>
<dbReference type="PANTHER" id="PTHR23406">
    <property type="entry name" value="MALIC ENZYME-RELATED"/>
    <property type="match status" value="1"/>
</dbReference>
<comment type="cofactor">
    <cofactor evidence="1">
        <name>Mn(2+)</name>
        <dbReference type="ChEBI" id="CHEBI:29035"/>
    </cofactor>
</comment>
<evidence type="ECO:0000256" key="3">
    <source>
        <dbReference type="ARBA" id="ARBA00022723"/>
    </source>
</evidence>
<evidence type="ECO:0000256" key="6">
    <source>
        <dbReference type="PIRSR" id="PIRSR000106-1"/>
    </source>
</evidence>
<dbReference type="NCBIfam" id="NF010052">
    <property type="entry name" value="PRK13529.1"/>
    <property type="match status" value="1"/>
</dbReference>
<dbReference type="GO" id="GO:0005829">
    <property type="term" value="C:cytosol"/>
    <property type="evidence" value="ECO:0007669"/>
    <property type="project" value="TreeGrafter"/>
</dbReference>
<dbReference type="PANTHER" id="PTHR23406:SF34">
    <property type="entry name" value="NAD-DEPENDENT MALIC ENZYME, MITOCHONDRIAL"/>
    <property type="match status" value="1"/>
</dbReference>
<protein>
    <submittedName>
        <fullName evidence="12">Probable NAD-dependent malic enzyme 2</fullName>
        <ecNumber evidence="12">1.1.1.38</ecNumber>
    </submittedName>
</protein>
<dbReference type="Proteomes" id="UP000268198">
    <property type="component" value="Chromosome"/>
</dbReference>
<feature type="binding site" evidence="7">
    <location>
        <position position="407"/>
    </location>
    <ligand>
        <name>(S)-malate</name>
        <dbReference type="ChEBI" id="CHEBI:15589"/>
    </ligand>
</feature>
<dbReference type="InterPro" id="IPR046346">
    <property type="entry name" value="Aminoacid_DH-like_N_sf"/>
</dbReference>
<dbReference type="PIRSF" id="PIRSF000106">
    <property type="entry name" value="ME"/>
    <property type="match status" value="1"/>
</dbReference>
<dbReference type="EMBL" id="LR134167">
    <property type="protein sequence ID" value="VEB23785.1"/>
    <property type="molecule type" value="Genomic_DNA"/>
</dbReference>
<dbReference type="SMART" id="SM01274">
    <property type="entry name" value="malic"/>
    <property type="match status" value="1"/>
</dbReference>
<dbReference type="SUPFAM" id="SSF53223">
    <property type="entry name" value="Aminoacid dehydrogenase-like, N-terminal domain"/>
    <property type="match status" value="1"/>
</dbReference>
<sequence length="545" mass="59547">MSHTPDILTNPLTNKGTAFTFEERAKLGLTGRLPAAVETLDEQAKRAYEQLSCYEKPMEKYIFLDQLHNRNEVLYYRLLTEHIAEMLPIVYDPTVGDAIKQWSRDYRRSRAVYLNVNRPEDIRASFETLGLGADDVDLIVCSDAEEILGIGDWGVNGTDISVGKLAVYTAAAGIDPSRVIAVNLDVGTDNEALLNDPTYLGNRHARVRGERYDHLINEYLKVASEMFPNALLHFEDFGPSNARRILVENREKYRIFNDDMQGTGAIVMAAVISGLKVTKQNFAEQRLVVYGAGTAGTGMADQISAAMERNGLSREEAKKRVWLIDINGLVTDDMPNLPNYQQEYARPAAEVADWARENGKIGLLEVVKQAKPTILIGTSTDHGAFSEEVVKALCAGVERPILLPLSNPTERIEVMPQDAVPWSQGKALIATGIPVDPVQYNGTDFHIGQGNNALLYPGLGLGVIVSGAKQVTDGMLLAAAEAVASQVNPQDLGASLLPPVDNLRASSATVAVAVAKQAVKDGVATKQSDNWVQSVQDAMWQAVYR</sequence>
<keyword evidence="13" id="KW-1185">Reference proteome</keyword>